<feature type="region of interest" description="Disordered" evidence="10">
    <location>
        <begin position="545"/>
        <end position="622"/>
    </location>
</feature>
<dbReference type="InterPro" id="IPR038298">
    <property type="entry name" value="Daxx_N_sf"/>
</dbReference>
<feature type="compositionally biased region" description="Polar residues" evidence="10">
    <location>
        <begin position="2241"/>
        <end position="2263"/>
    </location>
</feature>
<gene>
    <name evidence="12" type="ORF">RRG08_041866</name>
</gene>
<feature type="region of interest" description="Disordered" evidence="10">
    <location>
        <begin position="1584"/>
        <end position="1610"/>
    </location>
</feature>
<feature type="region of interest" description="Disordered" evidence="10">
    <location>
        <begin position="1232"/>
        <end position="1344"/>
    </location>
</feature>
<dbReference type="InterPro" id="IPR046378">
    <property type="entry name" value="DAXX_histone-bd"/>
</dbReference>
<evidence type="ECO:0000256" key="10">
    <source>
        <dbReference type="SAM" id="MobiDB-lite"/>
    </source>
</evidence>
<feature type="compositionally biased region" description="Acidic residues" evidence="10">
    <location>
        <begin position="1006"/>
        <end position="1021"/>
    </location>
</feature>
<feature type="compositionally biased region" description="Low complexity" evidence="10">
    <location>
        <begin position="2098"/>
        <end position="2108"/>
    </location>
</feature>
<feature type="region of interest" description="Disordered" evidence="10">
    <location>
        <begin position="365"/>
        <end position="424"/>
    </location>
</feature>
<dbReference type="EMBL" id="JAWDGP010007174">
    <property type="protein sequence ID" value="KAK3728682.1"/>
    <property type="molecule type" value="Genomic_DNA"/>
</dbReference>
<comment type="caution">
    <text evidence="12">The sequence shown here is derived from an EMBL/GenBank/DDBJ whole genome shotgun (WGS) entry which is preliminary data.</text>
</comment>
<name>A0AAE0Y1W1_9GAST</name>
<evidence type="ECO:0000256" key="7">
    <source>
        <dbReference type="ARBA" id="ARBA00023054"/>
    </source>
</evidence>
<dbReference type="Gene3D" id="1.20.58.2170">
    <property type="match status" value="1"/>
</dbReference>
<feature type="compositionally biased region" description="Polar residues" evidence="10">
    <location>
        <begin position="392"/>
        <end position="409"/>
    </location>
</feature>
<dbReference type="Pfam" id="PF20920">
    <property type="entry name" value="DAXX_hist_bd"/>
    <property type="match status" value="1"/>
</dbReference>
<feature type="region of interest" description="Disordered" evidence="10">
    <location>
        <begin position="999"/>
        <end position="1075"/>
    </location>
</feature>
<feature type="region of interest" description="Disordered" evidence="10">
    <location>
        <begin position="1796"/>
        <end position="1819"/>
    </location>
</feature>
<keyword evidence="6" id="KW-0053">Apoptosis</keyword>
<evidence type="ECO:0000313" key="12">
    <source>
        <dbReference type="EMBL" id="KAK3728682.1"/>
    </source>
</evidence>
<dbReference type="InterPro" id="IPR046426">
    <property type="entry name" value="DAXX_histone-bd_sf"/>
</dbReference>
<feature type="region of interest" description="Disordered" evidence="10">
    <location>
        <begin position="1839"/>
        <end position="1899"/>
    </location>
</feature>
<dbReference type="PANTHER" id="PTHR12766">
    <property type="entry name" value="DEATH DOMAIN-ASSOCIATED PROTEIN 6 DAXX"/>
    <property type="match status" value="1"/>
</dbReference>
<keyword evidence="5" id="KW-0963">Cytoplasm</keyword>
<feature type="region of interest" description="Disordered" evidence="10">
    <location>
        <begin position="2717"/>
        <end position="2743"/>
    </location>
</feature>
<evidence type="ECO:0000256" key="1">
    <source>
        <dbReference type="ARBA" id="ARBA00004123"/>
    </source>
</evidence>
<accession>A0AAE0Y1W1</accession>
<dbReference type="GO" id="GO:0003713">
    <property type="term" value="F:transcription coactivator activity"/>
    <property type="evidence" value="ECO:0007669"/>
    <property type="project" value="TreeGrafter"/>
</dbReference>
<evidence type="ECO:0000256" key="2">
    <source>
        <dbReference type="ARBA" id="ARBA00004286"/>
    </source>
</evidence>
<feature type="compositionally biased region" description="Acidic residues" evidence="10">
    <location>
        <begin position="1284"/>
        <end position="1294"/>
    </location>
</feature>
<keyword evidence="7" id="KW-0175">Coiled coil</keyword>
<evidence type="ECO:0000256" key="4">
    <source>
        <dbReference type="ARBA" id="ARBA00022454"/>
    </source>
</evidence>
<dbReference type="PANTHER" id="PTHR12766:SF7">
    <property type="entry name" value="DEATH DOMAIN-ASSOCIATED PROTEIN 6"/>
    <property type="match status" value="1"/>
</dbReference>
<keyword evidence="8" id="KW-0143">Chaperone</keyword>
<feature type="region of interest" description="Disordered" evidence="10">
    <location>
        <begin position="2085"/>
        <end position="2113"/>
    </location>
</feature>
<feature type="region of interest" description="Disordered" evidence="10">
    <location>
        <begin position="2378"/>
        <end position="2505"/>
    </location>
</feature>
<comment type="subcellular location">
    <subcellularLocation>
        <location evidence="2">Chromosome</location>
    </subcellularLocation>
    <subcellularLocation>
        <location evidence="3">Cytoplasm</location>
    </subcellularLocation>
    <subcellularLocation>
        <location evidence="1">Nucleus</location>
    </subcellularLocation>
</comment>
<feature type="compositionally biased region" description="Basic and acidic residues" evidence="10">
    <location>
        <begin position="1887"/>
        <end position="1899"/>
    </location>
</feature>
<dbReference type="CDD" id="cd13150">
    <property type="entry name" value="DAXX_histone_binding"/>
    <property type="match status" value="1"/>
</dbReference>
<feature type="compositionally biased region" description="Polar residues" evidence="10">
    <location>
        <begin position="302"/>
        <end position="315"/>
    </location>
</feature>
<evidence type="ECO:0000256" key="3">
    <source>
        <dbReference type="ARBA" id="ARBA00004496"/>
    </source>
</evidence>
<protein>
    <recommendedName>
        <fullName evidence="11">Daxx histone-binding domain-containing protein</fullName>
    </recommendedName>
</protein>
<feature type="region of interest" description="Disordered" evidence="10">
    <location>
        <begin position="2796"/>
        <end position="2842"/>
    </location>
</feature>
<dbReference type="Proteomes" id="UP001283361">
    <property type="component" value="Unassembled WGS sequence"/>
</dbReference>
<dbReference type="GO" id="GO:0005737">
    <property type="term" value="C:cytoplasm"/>
    <property type="evidence" value="ECO:0007669"/>
    <property type="project" value="UniProtKB-SubCell"/>
</dbReference>
<evidence type="ECO:0000256" key="6">
    <source>
        <dbReference type="ARBA" id="ARBA00022703"/>
    </source>
</evidence>
<evidence type="ECO:0000313" key="13">
    <source>
        <dbReference type="Proteomes" id="UP001283361"/>
    </source>
</evidence>
<reference evidence="12" key="1">
    <citation type="journal article" date="2023" name="G3 (Bethesda)">
        <title>A reference genome for the long-term kleptoplast-retaining sea slug Elysia crispata morphotype clarki.</title>
        <authorList>
            <person name="Eastman K.E."/>
            <person name="Pendleton A.L."/>
            <person name="Shaikh M.A."/>
            <person name="Suttiyut T."/>
            <person name="Ogas R."/>
            <person name="Tomko P."/>
            <person name="Gavelis G."/>
            <person name="Widhalm J.R."/>
            <person name="Wisecaver J.H."/>
        </authorList>
    </citation>
    <scope>NUCLEOTIDE SEQUENCE</scope>
    <source>
        <strain evidence="12">ECLA1</strain>
    </source>
</reference>
<feature type="compositionally biased region" description="Polar residues" evidence="10">
    <location>
        <begin position="1319"/>
        <end position="1336"/>
    </location>
</feature>
<feature type="compositionally biased region" description="Acidic residues" evidence="10">
    <location>
        <begin position="1264"/>
        <end position="1277"/>
    </location>
</feature>
<feature type="compositionally biased region" description="Basic and acidic residues" evidence="10">
    <location>
        <begin position="583"/>
        <end position="616"/>
    </location>
</feature>
<dbReference type="GO" id="GO:0005694">
    <property type="term" value="C:chromosome"/>
    <property type="evidence" value="ECO:0007669"/>
    <property type="project" value="UniProtKB-SubCell"/>
</dbReference>
<dbReference type="GO" id="GO:0006334">
    <property type="term" value="P:nucleosome assembly"/>
    <property type="evidence" value="ECO:0007669"/>
    <property type="project" value="TreeGrafter"/>
</dbReference>
<dbReference type="Gene3D" id="1.10.8.810">
    <property type="entry name" value="Daxx helical bundle domain"/>
    <property type="match status" value="1"/>
</dbReference>
<dbReference type="GO" id="GO:0050681">
    <property type="term" value="F:nuclear androgen receptor binding"/>
    <property type="evidence" value="ECO:0007669"/>
    <property type="project" value="TreeGrafter"/>
</dbReference>
<feature type="compositionally biased region" description="Polar residues" evidence="10">
    <location>
        <begin position="1178"/>
        <end position="1193"/>
    </location>
</feature>
<feature type="compositionally biased region" description="Polar residues" evidence="10">
    <location>
        <begin position="1595"/>
        <end position="1605"/>
    </location>
</feature>
<feature type="compositionally biased region" description="Acidic residues" evidence="10">
    <location>
        <begin position="1049"/>
        <end position="1063"/>
    </location>
</feature>
<keyword evidence="9" id="KW-0539">Nucleus</keyword>
<feature type="region of interest" description="Disordered" evidence="10">
    <location>
        <begin position="283"/>
        <end position="315"/>
    </location>
</feature>
<feature type="compositionally biased region" description="Basic and acidic residues" evidence="10">
    <location>
        <begin position="1858"/>
        <end position="1871"/>
    </location>
</feature>
<feature type="domain" description="Daxx histone-binding" evidence="11">
    <location>
        <begin position="909"/>
        <end position="996"/>
    </location>
</feature>
<feature type="compositionally biased region" description="Basic and acidic residues" evidence="10">
    <location>
        <begin position="1796"/>
        <end position="1805"/>
    </location>
</feature>
<dbReference type="GO" id="GO:0042393">
    <property type="term" value="F:histone binding"/>
    <property type="evidence" value="ECO:0007669"/>
    <property type="project" value="InterPro"/>
</dbReference>
<feature type="compositionally biased region" description="Polar residues" evidence="10">
    <location>
        <begin position="2000"/>
        <end position="2011"/>
    </location>
</feature>
<evidence type="ECO:0000256" key="8">
    <source>
        <dbReference type="ARBA" id="ARBA00023186"/>
    </source>
</evidence>
<feature type="compositionally biased region" description="Basic and acidic residues" evidence="10">
    <location>
        <begin position="2460"/>
        <end position="2477"/>
    </location>
</feature>
<feature type="region of interest" description="Disordered" evidence="10">
    <location>
        <begin position="1994"/>
        <end position="2013"/>
    </location>
</feature>
<evidence type="ECO:0000259" key="11">
    <source>
        <dbReference type="Pfam" id="PF20920"/>
    </source>
</evidence>
<dbReference type="GO" id="GO:0042981">
    <property type="term" value="P:regulation of apoptotic process"/>
    <property type="evidence" value="ECO:0007669"/>
    <property type="project" value="TreeGrafter"/>
</dbReference>
<organism evidence="12 13">
    <name type="scientific">Elysia crispata</name>
    <name type="common">lettuce slug</name>
    <dbReference type="NCBI Taxonomy" id="231223"/>
    <lineage>
        <taxon>Eukaryota</taxon>
        <taxon>Metazoa</taxon>
        <taxon>Spiralia</taxon>
        <taxon>Lophotrochozoa</taxon>
        <taxon>Mollusca</taxon>
        <taxon>Gastropoda</taxon>
        <taxon>Heterobranchia</taxon>
        <taxon>Euthyneura</taxon>
        <taxon>Panpulmonata</taxon>
        <taxon>Sacoglossa</taxon>
        <taxon>Placobranchoidea</taxon>
        <taxon>Plakobranchidae</taxon>
        <taxon>Elysia</taxon>
    </lineage>
</organism>
<dbReference type="FunFam" id="1.20.58.2170:FF:000001">
    <property type="entry name" value="Death domain-associated protein 6"/>
    <property type="match status" value="1"/>
</dbReference>
<keyword evidence="4" id="KW-0158">Chromosome</keyword>
<feature type="region of interest" description="Disordered" evidence="10">
    <location>
        <begin position="747"/>
        <end position="803"/>
    </location>
</feature>
<dbReference type="GO" id="GO:0006915">
    <property type="term" value="P:apoptotic process"/>
    <property type="evidence" value="ECO:0007669"/>
    <property type="project" value="UniProtKB-KW"/>
</dbReference>
<feature type="compositionally biased region" description="Low complexity" evidence="10">
    <location>
        <begin position="1295"/>
        <end position="1312"/>
    </location>
</feature>
<feature type="region of interest" description="Disordered" evidence="10">
    <location>
        <begin position="2139"/>
        <end position="2179"/>
    </location>
</feature>
<keyword evidence="13" id="KW-1185">Reference proteome</keyword>
<feature type="compositionally biased region" description="Basic and acidic residues" evidence="10">
    <location>
        <begin position="1037"/>
        <end position="1048"/>
    </location>
</feature>
<feature type="compositionally biased region" description="Polar residues" evidence="10">
    <location>
        <begin position="2723"/>
        <end position="2739"/>
    </location>
</feature>
<evidence type="ECO:0000256" key="5">
    <source>
        <dbReference type="ARBA" id="ARBA00022490"/>
    </source>
</evidence>
<feature type="compositionally biased region" description="Polar residues" evidence="10">
    <location>
        <begin position="365"/>
        <end position="376"/>
    </location>
</feature>
<feature type="compositionally biased region" description="Polar residues" evidence="10">
    <location>
        <begin position="2809"/>
        <end position="2822"/>
    </location>
</feature>
<evidence type="ECO:0000256" key="9">
    <source>
        <dbReference type="ARBA" id="ARBA00023242"/>
    </source>
</evidence>
<feature type="compositionally biased region" description="Polar residues" evidence="10">
    <location>
        <begin position="1845"/>
        <end position="1855"/>
    </location>
</feature>
<feature type="region of interest" description="Disordered" evidence="10">
    <location>
        <begin position="1165"/>
        <end position="1206"/>
    </location>
</feature>
<proteinExistence type="predicted"/>
<dbReference type="GO" id="GO:0016605">
    <property type="term" value="C:PML body"/>
    <property type="evidence" value="ECO:0007669"/>
    <property type="project" value="TreeGrafter"/>
</dbReference>
<feature type="compositionally biased region" description="Basic and acidic residues" evidence="10">
    <location>
        <begin position="775"/>
        <end position="803"/>
    </location>
</feature>
<feature type="compositionally biased region" description="Polar residues" evidence="10">
    <location>
        <begin position="1808"/>
        <end position="1818"/>
    </location>
</feature>
<feature type="region of interest" description="Disordered" evidence="10">
    <location>
        <begin position="2241"/>
        <end position="2265"/>
    </location>
</feature>
<dbReference type="GO" id="GO:0003714">
    <property type="term" value="F:transcription corepressor activity"/>
    <property type="evidence" value="ECO:0007669"/>
    <property type="project" value="TreeGrafter"/>
</dbReference>
<sequence length="2919" mass="319552">MDSNNGKPTTAIYKKFLAYCADSLDQDAPKIMKILEVKYESCSKEMQGSNEMADLLKHTMESMKKEPHRAFVHLKDLVNQLKLWSKVKPAKKASNIVLHKSGTHNDVKVDLQADARSDKEEGDGKVKVPPLFKSENKVSLPSSSSSPIKNDCKVLLIKTDYIESQLQSLTKNQWLSPSKSHKVSIGDGKFDQANVILKAQQLALNLDSQPDHEALIASASSIDENHIQHKQSSESCSLKVPETAFSGTSTPLTRKDPMGGSLHNESVHRSTVILEIGSGSSKVEDIQSMSHSKRDVTKSSKSKAFNSEAHTSHSASNLTANYIESAHKKDSVVPCLSSSSETIVYGNENIYDNVDRFCESTLTVQKESSQEISSGETECYSFPGSLDLPVESPTSAKGSGSNDESSPSTLDPLDVNEMDNSPSLVGENVFSNLKTVDIGQSSFRNPAFHTENDELDCITQKDNSASEVLGIDISCHNAERCLEERGFSDNPNYDSDTMSLGRSRLSSSDTFINDNIVPVSEDGASSPKCREGEVSLHTGISFENHFKGDFSEGSSNEDKIRDKPEVGKTVIGSGNWKQNQDSQDFHRFLQNEKGESPTGSKPEKSKSQCNVPEEKPYAVVNSEENSAEYGTYSDKDRSVCIGKKILDNAVSNYSEESDRETSDKSKVSKFYQRGVEIVKHLKKKESTLALNRAGQDDANLKVQTDCACAAEEVAVAKLPKRAVLVPYIARADVSVLARKLAHQDNAKTKSWSNVSVNPKRRGSTDFDGPSSGDEFVSKEDIKKQEKAPQQKLSPEEEKRQQHTKKLEKLLESLRDEIEKCQARELSFEDMEAEDSSYIYEDKLKKKFVAVWNKLCEVTKRTVETGRPTERTIKFNSTRYKEINRRLERFLNKTKSFPDIHDVKHVIKMTNTKYKLGLSSSTIQNIAREAFVDIGEMLQSRRHEDFIATFGTRQTDAMRMGAVGVDPYWTDPVLRRKLDSNRETGKYNLEKVIAKYSELQDKKGKEDDDDDDEEEEFNDEEEKIMYKKRSTEAGSSRATKDIHAVFDSKDDGEENSDVDEDVDSDSSLTAASKGVPEPQTKWRNYVDTATAAVTSTSYASMFMGPSHYLTSAKNKNLAIPAFLKVYDDKDKLRLNDAPSIDVNLKSSYLDSVGLLSLSVNPYLHKKDEGSPLRKGTSCKAPSQTSYSLPSSPASVVTVEDSPAKPSKSTLNVLSVDIERDKESEADLANFSKINDKPCSSRFESTSAGDQPLPGVKKAGPQFAEAVEENEDQTSDSDSDEKSDNEGEDDEDDDDIITIISSQGSEGESGSETSRGASPVSVVSLNSDQGGFNLTTARGGQGSLSKLREETGTDNHFEDEYVEKVQMLASLNLMPRPVPCRKKSPEVIIESKSSVVATSDIARPIPGDQIYTPLNNGVEISAEPSHQRTELLQEKNGEEISSQVDRKNAFFGGANTIEIDCPSQHSDMVEEQVISKVSNSSFREQADSLSGQSLFQPIKTASYSSCGSGESEIFSIKSCPSKNDAQCESLEDVESEEMDVDLPVCYIDVVEEDEEDDVNLMIDSDEGTFGIMDSSVDAQEGICIDDDVTNTTSDSTEPSSQKMSPAENTEEDRYVGNSAYAIASEAQTEKPHHERQQIVKKSVPASICSEQTNAEDRVGLKENRTNSGLFLEDQNTICHMIVTSEKVSLPSSTFNLLKESHISKRDGDHTETISPDSNLTETSLRVKESTKSICDPAGINMVKITSSNCNEIDNTKQCEPLSVRETEEVPIHVSVDKETIAPCVNSISSVENLKSYKEMEDDKEVKDVQTGGNNEMNSPSKGKYLIQDRKYLEEPTAVDEADHFDLGTSTTDTNISLLSKPEDSSGPGRDEGSCFKVLPGAKTSTNQCDKNHQDGKHSSTDQICRKDISCHRNETASDATLQTANIGSSSSDKNAAARSETFNAIPNTTSLSVSPAADLKLVGRSREGDEARGFIAGLVDELVNNAGVICSIDSRPNVAPDSDQQSKPSCTQKSDSESVKHFLVSRVSNEDTFSPENDVCKEISATYIVSRNSDSDKSTLTPALEKEVKKVTEDMKINKNNYEICNGVNNSRSTDEKKMSTSSQVSSVASEGQFSSTNVVNASKSSMSESFEKATGMLLESKDSDQSAQPKHTSDKAEINSGDNSVGEKKSGAESTIEAEEERVETNVFEFITEICNSIIEKAAPNKSYSKVCEAAEMKENGALTKGERCNELGKDIVSAENSSVGDDASMSQGRNGNLNKSGTEANGLDGTSCENANHKKEGPAADTVSSNSLEMEELTIIEELSDAKGVRVSSRSKEEDREMVDALLTTIIPGKKEQKLSMDLKSPGHEIVLPASCDIKIDVEKSEGSVNVSGIQIREEKTAESSCLEKETTCEKDDPQRSSSSKESEGKINAVSEISDVNGETCSNQSTCGEQSTELDIAELAKKTESSKSGNTSNKRKRDEPMLKKEGVMDKESKDDEDDDDITITSVEPADPPVKKQRTVPVGDPSYIADIISSVYHGFVPQRGSPESTQSVTNHKRSSEDNDDIIVVEDTVQPSALAQPVSMSKSLAFHDQSSLSSNKQKILASASYRPSIKGHELMRTSAGMSRSAGSHQGGCREPYTLMGKAPQQESQVPKIIISKPYIPSSLPPNTFREANGKGKMVVRPHHRFPSSGSRQGSFPSTTTMIANSKNMHWSPSSSSALGYSNVHPSNLPRNFDCRASSKSQNYKSNISPSSTYHGRESNKVYNSHLRKSRPSPQQGYFELRGQGIPHRSLNQVETPYTVPRGAAYLQHSSRGHVAPGNPRLPSASNTNKYVPSSHHSPLPRYGSLPQYGPPPRKTQKSLDGLKIILDENSDEEDSAFSRQCSRRRKSMADTIPKIVSVCSLNNPVKSAPTQSTSQVGSAKSIDAVQIVLSDSE</sequence>
<feature type="compositionally biased region" description="Basic and acidic residues" evidence="10">
    <location>
        <begin position="545"/>
        <end position="566"/>
    </location>
</feature>
<feature type="compositionally biased region" description="Polar residues" evidence="10">
    <location>
        <begin position="2421"/>
        <end position="2437"/>
    </location>
</feature>
<feature type="compositionally biased region" description="Basic and acidic residues" evidence="10">
    <location>
        <begin position="2378"/>
        <end position="2409"/>
    </location>
</feature>